<comment type="caution">
    <text evidence="1">The sequence shown here is derived from an EMBL/GenBank/DDBJ whole genome shotgun (WGS) entry which is preliminary data.</text>
</comment>
<proteinExistence type="predicted"/>
<protein>
    <submittedName>
        <fullName evidence="1">Uncharacterized protein</fullName>
    </submittedName>
</protein>
<gene>
    <name evidence="1" type="ORF">L195_g023637</name>
</gene>
<organism evidence="1 2">
    <name type="scientific">Trifolium pratense</name>
    <name type="common">Red clover</name>
    <dbReference type="NCBI Taxonomy" id="57577"/>
    <lineage>
        <taxon>Eukaryota</taxon>
        <taxon>Viridiplantae</taxon>
        <taxon>Streptophyta</taxon>
        <taxon>Embryophyta</taxon>
        <taxon>Tracheophyta</taxon>
        <taxon>Spermatophyta</taxon>
        <taxon>Magnoliopsida</taxon>
        <taxon>eudicotyledons</taxon>
        <taxon>Gunneridae</taxon>
        <taxon>Pentapetalae</taxon>
        <taxon>rosids</taxon>
        <taxon>fabids</taxon>
        <taxon>Fabales</taxon>
        <taxon>Fabaceae</taxon>
        <taxon>Papilionoideae</taxon>
        <taxon>50 kb inversion clade</taxon>
        <taxon>NPAAA clade</taxon>
        <taxon>Hologalegina</taxon>
        <taxon>IRL clade</taxon>
        <taxon>Trifolieae</taxon>
        <taxon>Trifolium</taxon>
    </lineage>
</organism>
<evidence type="ECO:0000313" key="1">
    <source>
        <dbReference type="EMBL" id="PNY00357.1"/>
    </source>
</evidence>
<dbReference type="AlphaFoldDB" id="A0A2K3NBE5"/>
<accession>A0A2K3NBE5</accession>
<evidence type="ECO:0000313" key="2">
    <source>
        <dbReference type="Proteomes" id="UP000236291"/>
    </source>
</evidence>
<sequence>MSWFSVPTALPCSSAAAMNSDSHRLPPTSQLQPTSFTLWKISTPKHDEIPNRISHNPLCRSITPPPPFILLHSLISNHNPSNPPQSKNYNRSTVVLCISKVWNNFISLTVPMY</sequence>
<reference evidence="1 2" key="1">
    <citation type="journal article" date="2014" name="Am. J. Bot.">
        <title>Genome assembly and annotation for red clover (Trifolium pratense; Fabaceae).</title>
        <authorList>
            <person name="Istvanek J."/>
            <person name="Jaros M."/>
            <person name="Krenek A."/>
            <person name="Repkova J."/>
        </authorList>
    </citation>
    <scope>NUCLEOTIDE SEQUENCE [LARGE SCALE GENOMIC DNA]</scope>
    <source>
        <strain evidence="2">cv. Tatra</strain>
        <tissue evidence="1">Young leaves</tissue>
    </source>
</reference>
<reference evidence="1 2" key="2">
    <citation type="journal article" date="2017" name="Front. Plant Sci.">
        <title>Gene Classification and Mining of Molecular Markers Useful in Red Clover (Trifolium pratense) Breeding.</title>
        <authorList>
            <person name="Istvanek J."/>
            <person name="Dluhosova J."/>
            <person name="Dluhos P."/>
            <person name="Patkova L."/>
            <person name="Nedelnik J."/>
            <person name="Repkova J."/>
        </authorList>
    </citation>
    <scope>NUCLEOTIDE SEQUENCE [LARGE SCALE GENOMIC DNA]</scope>
    <source>
        <strain evidence="2">cv. Tatra</strain>
        <tissue evidence="1">Young leaves</tissue>
    </source>
</reference>
<dbReference type="EMBL" id="ASHM01018833">
    <property type="protein sequence ID" value="PNY00357.1"/>
    <property type="molecule type" value="Genomic_DNA"/>
</dbReference>
<name>A0A2K3NBE5_TRIPR</name>
<dbReference type="Proteomes" id="UP000236291">
    <property type="component" value="Unassembled WGS sequence"/>
</dbReference>